<reference evidence="1 2" key="1">
    <citation type="submission" date="2019-03" db="EMBL/GenBank/DDBJ databases">
        <title>Genomic Encyclopedia of Type Strains, Phase IV (KMG-IV): sequencing the most valuable type-strain genomes for metagenomic binning, comparative biology and taxonomic classification.</title>
        <authorList>
            <person name="Goeker M."/>
        </authorList>
    </citation>
    <scope>NUCLEOTIDE SEQUENCE [LARGE SCALE GENOMIC DNA]</scope>
    <source>
        <strain evidence="1 2">DSM 1709</strain>
    </source>
</reference>
<organism evidence="1 2">
    <name type="scientific">Rubrivivax gelatinosus</name>
    <name type="common">Rhodocyclus gelatinosus</name>
    <name type="synonym">Rhodopseudomonas gelatinosa</name>
    <dbReference type="NCBI Taxonomy" id="28068"/>
    <lineage>
        <taxon>Bacteria</taxon>
        <taxon>Pseudomonadati</taxon>
        <taxon>Pseudomonadota</taxon>
        <taxon>Betaproteobacteria</taxon>
        <taxon>Burkholderiales</taxon>
        <taxon>Sphaerotilaceae</taxon>
        <taxon>Rubrivivax</taxon>
    </lineage>
</organism>
<evidence type="ECO:0000313" key="2">
    <source>
        <dbReference type="Proteomes" id="UP000295106"/>
    </source>
</evidence>
<dbReference type="Proteomes" id="UP000295106">
    <property type="component" value="Unassembled WGS sequence"/>
</dbReference>
<dbReference type="NCBIfam" id="TIGR01551">
    <property type="entry name" value="major_capsid_P2"/>
    <property type="match status" value="1"/>
</dbReference>
<dbReference type="EMBL" id="SLXD01000001">
    <property type="protein sequence ID" value="TCP05683.1"/>
    <property type="molecule type" value="Genomic_DNA"/>
</dbReference>
<dbReference type="InterPro" id="IPR006441">
    <property type="entry name" value="Phage_P2_GpN"/>
</dbReference>
<sequence>MRNETRAAVNAYLSQLAKLSGVDSAEKQFTVAPSVQQTLESKIQESSAFLSQINVIGVRELQGEKLGLGVTGPVASRTDTTQKDRAPRDITTLDADGYLCRKTDFDTFLSYAKLDAWAKFPNFQQLVRDAIIQRQALDRMIIGFHGIEAATETNLATHPMLQDVNIGWLQKIRAAADPRVLDSGKTPGKVTFGPAAGADYKNLDALVYDAVQLLDPWYREDPSLRAFVSRDLVHDKLFPLVNDSQDATEKVAADVLIGAKRLGGLQPVQVPYFPEGTVLITSFKNLSIYWQEGGRRRTVVDNAKRDRIENYESSNDAYVVEDYGMVGLVEKIEPLNA</sequence>
<dbReference type="Pfam" id="PF05125">
    <property type="entry name" value="Phage_cap_P2"/>
    <property type="match status" value="1"/>
</dbReference>
<protein>
    <submittedName>
        <fullName evidence="1">P2 family phage major capsid protein</fullName>
    </submittedName>
</protein>
<dbReference type="OrthoDB" id="5464529at2"/>
<name>A0A4R2MXY9_RUBGE</name>
<dbReference type="AlphaFoldDB" id="A0A4R2MXY9"/>
<accession>A0A4R2MXY9</accession>
<evidence type="ECO:0000313" key="1">
    <source>
        <dbReference type="EMBL" id="TCP05683.1"/>
    </source>
</evidence>
<dbReference type="RefSeq" id="WP_132644668.1">
    <property type="nucleotide sequence ID" value="NZ_NRRI01000002.1"/>
</dbReference>
<comment type="caution">
    <text evidence="1">The sequence shown here is derived from an EMBL/GenBank/DDBJ whole genome shotgun (WGS) entry which is preliminary data.</text>
</comment>
<proteinExistence type="predicted"/>
<gene>
    <name evidence="1" type="ORF">EV684_101557</name>
</gene>